<gene>
    <name evidence="3" type="ORF">C1I99_09480</name>
</gene>
<accession>A0A2W2CM53</accession>
<organism evidence="3 4">
    <name type="scientific">Micromonospora deserti</name>
    <dbReference type="NCBI Taxonomy" id="2070366"/>
    <lineage>
        <taxon>Bacteria</taxon>
        <taxon>Bacillati</taxon>
        <taxon>Actinomycetota</taxon>
        <taxon>Actinomycetes</taxon>
        <taxon>Micromonosporales</taxon>
        <taxon>Micromonosporaceae</taxon>
        <taxon>Micromonospora</taxon>
    </lineage>
</organism>
<dbReference type="GO" id="GO:0003677">
    <property type="term" value="F:DNA binding"/>
    <property type="evidence" value="ECO:0007669"/>
    <property type="project" value="UniProtKB-KW"/>
</dbReference>
<protein>
    <submittedName>
        <fullName evidence="3">Uncharacterized protein</fullName>
    </submittedName>
</protein>
<sequence>MRRDNLHKISASLTREFGTMVIEDLNVTGMLRNRRLSRRIGDSGFGELRRRLAYEADWHGSRLVVADRWYPSGDARSGQGSSNGRGADRKTRSGGPVAVKRQPGTAAAGQTGTVPPQGGTPVGSRTREH</sequence>
<evidence type="ECO:0000313" key="4">
    <source>
        <dbReference type="Proteomes" id="UP000248749"/>
    </source>
</evidence>
<comment type="caution">
    <text evidence="3">The sequence shown here is derived from an EMBL/GenBank/DDBJ whole genome shotgun (WGS) entry which is preliminary data.</text>
</comment>
<dbReference type="RefSeq" id="WP_111133839.1">
    <property type="nucleotide sequence ID" value="NZ_POUB01000043.1"/>
</dbReference>
<evidence type="ECO:0000256" key="2">
    <source>
        <dbReference type="SAM" id="MobiDB-lite"/>
    </source>
</evidence>
<dbReference type="Proteomes" id="UP000248749">
    <property type="component" value="Unassembled WGS sequence"/>
</dbReference>
<feature type="region of interest" description="Disordered" evidence="2">
    <location>
        <begin position="69"/>
        <end position="129"/>
    </location>
</feature>
<keyword evidence="1" id="KW-0238">DNA-binding</keyword>
<keyword evidence="4" id="KW-1185">Reference proteome</keyword>
<evidence type="ECO:0000313" key="3">
    <source>
        <dbReference type="EMBL" id="PZG00516.1"/>
    </source>
</evidence>
<proteinExistence type="predicted"/>
<name>A0A2W2CM53_9ACTN</name>
<evidence type="ECO:0000256" key="1">
    <source>
        <dbReference type="ARBA" id="ARBA00023125"/>
    </source>
</evidence>
<reference evidence="3 4" key="1">
    <citation type="submission" date="2018-01" db="EMBL/GenBank/DDBJ databases">
        <title>Draft genome sequence of Salinispora sp. 13K206.</title>
        <authorList>
            <person name="Sahin N."/>
            <person name="Saygin H."/>
            <person name="Ay H."/>
        </authorList>
    </citation>
    <scope>NUCLEOTIDE SEQUENCE [LARGE SCALE GENOMIC DNA]</scope>
    <source>
        <strain evidence="3 4">13K206</strain>
    </source>
</reference>
<dbReference type="InterPro" id="IPR010095">
    <property type="entry name" value="Cas12f1-like_TNB"/>
</dbReference>
<dbReference type="NCBIfam" id="TIGR01766">
    <property type="entry name" value="IS200/IS605 family accessory protein TnpB-like domain"/>
    <property type="match status" value="1"/>
</dbReference>
<feature type="compositionally biased region" description="Low complexity" evidence="2">
    <location>
        <begin position="109"/>
        <end position="123"/>
    </location>
</feature>
<dbReference type="AlphaFoldDB" id="A0A2W2CM53"/>
<dbReference type="EMBL" id="POUB01000043">
    <property type="protein sequence ID" value="PZG00516.1"/>
    <property type="molecule type" value="Genomic_DNA"/>
</dbReference>